<feature type="transmembrane region" description="Helical" evidence="1">
    <location>
        <begin position="213"/>
        <end position="234"/>
    </location>
</feature>
<name>A0AB94IAW9_9GAMM</name>
<organism evidence="2 3">
    <name type="scientific">Candidatus Schmidhempelia bombi str. Bimp</name>
    <dbReference type="NCBI Taxonomy" id="1387197"/>
    <lineage>
        <taxon>Bacteria</taxon>
        <taxon>Pseudomonadati</taxon>
        <taxon>Pseudomonadota</taxon>
        <taxon>Gammaproteobacteria</taxon>
        <taxon>Orbales</taxon>
        <taxon>Orbaceae</taxon>
        <taxon>Candidatus Schmidhempelia</taxon>
    </lineage>
</organism>
<evidence type="ECO:0000313" key="2">
    <source>
        <dbReference type="EMBL" id="TEA26550.1"/>
    </source>
</evidence>
<sequence length="272" mass="31165">MQLSFSSLLLDTKNFIHNKFKIILMALIAVAVIEQLICMVFMPDPATLAPIQHLLNHTISTYGDNSMQSMQKMIESMSPEQQKQLFSTIFSYVFQFVTLAIAISCLTTAFNLSLISNLVNYTPLNSKELFSKATKSLLTIFLSLLVGIPYFAILFILASLLFPLMFYIIAAGVLFYTIIFNLFIVYDVEAHNLRFVEKLNNSWQIFKAQYKSILLITAIWLGLLMVFNLLNSPYDIDNHFILNVGISFSSLLINFFMFTYLYRLCSLIRINN</sequence>
<keyword evidence="3" id="KW-1185">Reference proteome</keyword>
<feature type="transmembrane region" description="Helical" evidence="1">
    <location>
        <begin position="240"/>
        <end position="262"/>
    </location>
</feature>
<dbReference type="RefSeq" id="WP_024496603.1">
    <property type="nucleotide sequence ID" value="NZ_AWGA01000073.1"/>
</dbReference>
<evidence type="ECO:0000313" key="3">
    <source>
        <dbReference type="Proteomes" id="UP000506160"/>
    </source>
</evidence>
<dbReference type="Proteomes" id="UP000506160">
    <property type="component" value="Unassembled WGS sequence"/>
</dbReference>
<comment type="caution">
    <text evidence="2">The sequence shown here is derived from an EMBL/GenBank/DDBJ whole genome shotgun (WGS) entry which is preliminary data.</text>
</comment>
<accession>A0AB94IAW9</accession>
<keyword evidence="1" id="KW-0812">Transmembrane</keyword>
<proteinExistence type="predicted"/>
<dbReference type="Pfam" id="PF06790">
    <property type="entry name" value="UPF0259"/>
    <property type="match status" value="1"/>
</dbReference>
<feature type="transmembrane region" description="Helical" evidence="1">
    <location>
        <begin position="20"/>
        <end position="42"/>
    </location>
</feature>
<feature type="transmembrane region" description="Helical" evidence="1">
    <location>
        <begin position="164"/>
        <end position="186"/>
    </location>
</feature>
<reference evidence="2 3" key="1">
    <citation type="journal article" date="2014" name="Appl. Environ. Microbiol.">
        <title>Genomic features of a bumble bee symbiont reflect its host environment.</title>
        <authorList>
            <person name="Martinson V.G."/>
            <person name="Magoc T."/>
            <person name="Koch H."/>
            <person name="Salzberg S.L."/>
            <person name="Moran N.A."/>
        </authorList>
    </citation>
    <scope>NUCLEOTIDE SEQUENCE [LARGE SCALE GENOMIC DNA]</scope>
    <source>
        <strain evidence="2 3">Bimp</strain>
    </source>
</reference>
<protein>
    <submittedName>
        <fullName evidence="2">Uncharacterized protein</fullName>
    </submittedName>
</protein>
<gene>
    <name evidence="2" type="ORF">O970_08070</name>
</gene>
<dbReference type="EMBL" id="AWGA01000073">
    <property type="protein sequence ID" value="TEA26550.1"/>
    <property type="molecule type" value="Genomic_DNA"/>
</dbReference>
<dbReference type="AlphaFoldDB" id="A0AB94IAW9"/>
<feature type="transmembrane region" description="Helical" evidence="1">
    <location>
        <begin position="136"/>
        <end position="158"/>
    </location>
</feature>
<keyword evidence="1" id="KW-0472">Membrane</keyword>
<keyword evidence="1" id="KW-1133">Transmembrane helix</keyword>
<feature type="transmembrane region" description="Helical" evidence="1">
    <location>
        <begin position="89"/>
        <end position="115"/>
    </location>
</feature>
<evidence type="ECO:0000256" key="1">
    <source>
        <dbReference type="SAM" id="Phobius"/>
    </source>
</evidence>